<evidence type="ECO:0000313" key="3">
    <source>
        <dbReference type="Proteomes" id="UP000521943"/>
    </source>
</evidence>
<gene>
    <name evidence="2" type="ORF">DFP72DRAFT_1048072</name>
</gene>
<dbReference type="EMBL" id="JACGCI010000053">
    <property type="protein sequence ID" value="KAF6750967.1"/>
    <property type="molecule type" value="Genomic_DNA"/>
</dbReference>
<keyword evidence="1" id="KW-0732">Signal</keyword>
<name>A0A8H6HR99_9AGAR</name>
<feature type="chain" id="PRO_5034609670" evidence="1">
    <location>
        <begin position="19"/>
        <end position="203"/>
    </location>
</feature>
<evidence type="ECO:0000313" key="2">
    <source>
        <dbReference type="EMBL" id="KAF6750967.1"/>
    </source>
</evidence>
<sequence>MKLFKLSLFTGLITCCRAGLTKGYIQVKGESWERGMNLSTLFDLDVGDILASESATPLRVQIDLNQAQKVDSDIEILNGFWIDMYPFLGINSRGRTFFDWHPPYFPTLSFINVQRTPNAQLQQRENSYTACYPNPMDELPFQASAIWRYDPSSKKLTPTILGLNGTRLSLAIHGYSYDGYYQFNAVAPSPSREPLVRNSSPVH</sequence>
<accession>A0A8H6HR99</accession>
<organism evidence="2 3">
    <name type="scientific">Ephemerocybe angulata</name>
    <dbReference type="NCBI Taxonomy" id="980116"/>
    <lineage>
        <taxon>Eukaryota</taxon>
        <taxon>Fungi</taxon>
        <taxon>Dikarya</taxon>
        <taxon>Basidiomycota</taxon>
        <taxon>Agaricomycotina</taxon>
        <taxon>Agaricomycetes</taxon>
        <taxon>Agaricomycetidae</taxon>
        <taxon>Agaricales</taxon>
        <taxon>Agaricineae</taxon>
        <taxon>Psathyrellaceae</taxon>
        <taxon>Ephemerocybe</taxon>
    </lineage>
</organism>
<dbReference type="OrthoDB" id="3014247at2759"/>
<proteinExistence type="predicted"/>
<feature type="signal peptide" evidence="1">
    <location>
        <begin position="1"/>
        <end position="18"/>
    </location>
</feature>
<evidence type="ECO:0000256" key="1">
    <source>
        <dbReference type="SAM" id="SignalP"/>
    </source>
</evidence>
<dbReference type="AlphaFoldDB" id="A0A8H6HR99"/>
<keyword evidence="3" id="KW-1185">Reference proteome</keyword>
<comment type="caution">
    <text evidence="2">The sequence shown here is derived from an EMBL/GenBank/DDBJ whole genome shotgun (WGS) entry which is preliminary data.</text>
</comment>
<protein>
    <submittedName>
        <fullName evidence="2">Uncharacterized protein</fullName>
    </submittedName>
</protein>
<dbReference type="Proteomes" id="UP000521943">
    <property type="component" value="Unassembled WGS sequence"/>
</dbReference>
<reference evidence="2 3" key="1">
    <citation type="submission" date="2020-07" db="EMBL/GenBank/DDBJ databases">
        <title>Comparative genomics of pyrophilous fungi reveals a link between fire events and developmental genes.</title>
        <authorList>
            <consortium name="DOE Joint Genome Institute"/>
            <person name="Steindorff A.S."/>
            <person name="Carver A."/>
            <person name="Calhoun S."/>
            <person name="Stillman K."/>
            <person name="Liu H."/>
            <person name="Lipzen A."/>
            <person name="Pangilinan J."/>
            <person name="Labutti K."/>
            <person name="Bruns T.D."/>
            <person name="Grigoriev I.V."/>
        </authorList>
    </citation>
    <scope>NUCLEOTIDE SEQUENCE [LARGE SCALE GENOMIC DNA]</scope>
    <source>
        <strain evidence="2 3">CBS 144469</strain>
    </source>
</reference>